<keyword evidence="1" id="KW-1188">Viral release from host cell</keyword>
<gene>
    <name evidence="4" type="ORF">SAMN04488238_1187</name>
</gene>
<dbReference type="GO" id="GO:0051276">
    <property type="term" value="P:chromosome organization"/>
    <property type="evidence" value="ECO:0007669"/>
    <property type="project" value="InterPro"/>
</dbReference>
<evidence type="ECO:0000256" key="1">
    <source>
        <dbReference type="ARBA" id="ARBA00022612"/>
    </source>
</evidence>
<proteinExistence type="predicted"/>
<dbReference type="AlphaFoldDB" id="A0A1H3E4L3"/>
<dbReference type="STRING" id="564137.SAMN04488238_1187"/>
<sequence>MAGLSDKQTKFVDEYLIDLNATQAAIRAGYSPKTAYSQGQRLLKKDEVQARIQERRKDAQKRAEVTLDDVLLEYKRIAFTGMSKFLRISPDGDPIIDLSACTPEDLDLLAESSIEDFTEGRGEDARDIRRVKIKTMDRLKALETLGKHLGMGDKAANAAVDRLAEAVKEISRRGSAAPISTARPSGNKQP</sequence>
<dbReference type="InterPro" id="IPR005335">
    <property type="entry name" value="Terminase_ssu"/>
</dbReference>
<reference evidence="4 5" key="1">
    <citation type="submission" date="2016-10" db="EMBL/GenBank/DDBJ databases">
        <authorList>
            <person name="de Groot N.N."/>
        </authorList>
    </citation>
    <scope>NUCLEOTIDE SEQUENCE [LARGE SCALE GENOMIC DNA]</scope>
    <source>
        <strain evidence="4 5">CGMCC 1.8894</strain>
    </source>
</reference>
<evidence type="ECO:0000256" key="3">
    <source>
        <dbReference type="SAM" id="MobiDB-lite"/>
    </source>
</evidence>
<keyword evidence="5" id="KW-1185">Reference proteome</keyword>
<evidence type="ECO:0000313" key="4">
    <source>
        <dbReference type="EMBL" id="SDX73621.1"/>
    </source>
</evidence>
<dbReference type="Proteomes" id="UP000198539">
    <property type="component" value="Unassembled WGS sequence"/>
</dbReference>
<dbReference type="InterPro" id="IPR038713">
    <property type="entry name" value="Terminase_Gp1_N_sf"/>
</dbReference>
<dbReference type="InterPro" id="IPR052404">
    <property type="entry name" value="SPP1-like_terminase"/>
</dbReference>
<name>A0A1H3E4L3_9RHOB</name>
<evidence type="ECO:0000256" key="2">
    <source>
        <dbReference type="ARBA" id="ARBA00023219"/>
    </source>
</evidence>
<dbReference type="Pfam" id="PF03592">
    <property type="entry name" value="Terminase_2"/>
    <property type="match status" value="1"/>
</dbReference>
<dbReference type="EMBL" id="FNOM01000018">
    <property type="protein sequence ID" value="SDX73621.1"/>
    <property type="molecule type" value="Genomic_DNA"/>
</dbReference>
<keyword evidence="2" id="KW-0231">Viral genome packaging</keyword>
<dbReference type="PANTHER" id="PTHR41328:SF2">
    <property type="entry name" value="TERMINASE SMALL SUBUNIT"/>
    <property type="match status" value="1"/>
</dbReference>
<protein>
    <submittedName>
        <fullName evidence="4">Phage terminase small subunit</fullName>
    </submittedName>
</protein>
<evidence type="ECO:0000313" key="5">
    <source>
        <dbReference type="Proteomes" id="UP000198539"/>
    </source>
</evidence>
<dbReference type="Gene3D" id="1.10.10.1400">
    <property type="entry name" value="Terminase, small subunit, N-terminal DNA-binding domain, HTH motif"/>
    <property type="match status" value="1"/>
</dbReference>
<organism evidence="4 5">
    <name type="scientific">Roseicitreum antarcticum</name>
    <dbReference type="NCBI Taxonomy" id="564137"/>
    <lineage>
        <taxon>Bacteria</taxon>
        <taxon>Pseudomonadati</taxon>
        <taxon>Pseudomonadota</taxon>
        <taxon>Alphaproteobacteria</taxon>
        <taxon>Rhodobacterales</taxon>
        <taxon>Paracoccaceae</taxon>
        <taxon>Roseicitreum</taxon>
    </lineage>
</organism>
<dbReference type="OrthoDB" id="9813753at2"/>
<dbReference type="PANTHER" id="PTHR41328">
    <property type="entry name" value="TERMINASE SMALL SUBUNIT-RELATED"/>
    <property type="match status" value="1"/>
</dbReference>
<accession>A0A1H3E4L3</accession>
<dbReference type="RefSeq" id="WP_092892170.1">
    <property type="nucleotide sequence ID" value="NZ_CP061502.1"/>
</dbReference>
<feature type="region of interest" description="Disordered" evidence="3">
    <location>
        <begin position="171"/>
        <end position="190"/>
    </location>
</feature>